<comment type="catalytic activity">
    <reaction evidence="9">
        <text>4-methyl-2-oxopentanoate(out) + H(+)(out) = 4-methyl-2-oxopentanoate(in) + H(+)(in)</text>
        <dbReference type="Rhea" id="RHEA:71779"/>
        <dbReference type="ChEBI" id="CHEBI:15378"/>
        <dbReference type="ChEBI" id="CHEBI:17865"/>
    </reaction>
</comment>
<comment type="similarity">
    <text evidence="2">Belongs to the major facilitator superfamily. Monocarboxylate porter (TC 2.A.1.13) family.</text>
</comment>
<dbReference type="PANTHER" id="PTHR11360:SF92">
    <property type="entry name" value="MAJOR FACILITATOR SUPERFAMILY (MFS) PROFILE DOMAIN-CONTAINING PROTEIN"/>
    <property type="match status" value="1"/>
</dbReference>
<proteinExistence type="inferred from homology"/>
<keyword evidence="7 11" id="KW-1133">Transmembrane helix</keyword>
<dbReference type="AlphaFoldDB" id="A0AAY4BXM4"/>
<dbReference type="GeneTree" id="ENSGT00940000157309"/>
<dbReference type="Ensembl" id="ENSDCDT00010030961.1">
    <property type="protein sequence ID" value="ENSDCDP00010024956.1"/>
    <property type="gene ID" value="ENSDCDG00010015916.1"/>
</dbReference>
<evidence type="ECO:0000256" key="7">
    <source>
        <dbReference type="ARBA" id="ARBA00022989"/>
    </source>
</evidence>
<keyword evidence="3" id="KW-0813">Transport</keyword>
<feature type="domain" description="Major facilitator superfamily (MFS) profile" evidence="12">
    <location>
        <begin position="22"/>
        <end position="417"/>
    </location>
</feature>
<dbReference type="PROSITE" id="PS50850">
    <property type="entry name" value="MFS"/>
    <property type="match status" value="1"/>
</dbReference>
<dbReference type="InterPro" id="IPR036259">
    <property type="entry name" value="MFS_trans_sf"/>
</dbReference>
<evidence type="ECO:0000256" key="2">
    <source>
        <dbReference type="ARBA" id="ARBA00006727"/>
    </source>
</evidence>
<evidence type="ECO:0000256" key="10">
    <source>
        <dbReference type="ARBA" id="ARBA00034218"/>
    </source>
</evidence>
<feature type="transmembrane region" description="Helical" evidence="11">
    <location>
        <begin position="61"/>
        <end position="82"/>
    </location>
</feature>
<feature type="transmembrane region" description="Helical" evidence="11">
    <location>
        <begin position="329"/>
        <end position="347"/>
    </location>
</feature>
<reference evidence="13" key="2">
    <citation type="submission" date="2025-09" db="UniProtKB">
        <authorList>
            <consortium name="Ensembl"/>
        </authorList>
    </citation>
    <scope>IDENTIFICATION</scope>
</reference>
<dbReference type="PANTHER" id="PTHR11360">
    <property type="entry name" value="MONOCARBOXYLATE TRANSPORTER"/>
    <property type="match status" value="1"/>
</dbReference>
<evidence type="ECO:0000256" key="6">
    <source>
        <dbReference type="ARBA" id="ARBA00022847"/>
    </source>
</evidence>
<keyword evidence="8 11" id="KW-0472">Membrane</keyword>
<evidence type="ECO:0000256" key="8">
    <source>
        <dbReference type="ARBA" id="ARBA00023136"/>
    </source>
</evidence>
<dbReference type="InterPro" id="IPR011701">
    <property type="entry name" value="MFS"/>
</dbReference>
<dbReference type="GO" id="GO:0008028">
    <property type="term" value="F:monocarboxylic acid transmembrane transporter activity"/>
    <property type="evidence" value="ECO:0007669"/>
    <property type="project" value="InterPro"/>
</dbReference>
<comment type="catalytic activity">
    <reaction evidence="10">
        <text>3-methyl-2-oxobutanoate(out) + H(+)(out) = 3-methyl-2-oxobutanoate(in) + H(+)(in)</text>
        <dbReference type="Rhea" id="RHEA:71783"/>
        <dbReference type="ChEBI" id="CHEBI:11851"/>
        <dbReference type="ChEBI" id="CHEBI:15378"/>
    </reaction>
</comment>
<feature type="transmembrane region" description="Helical" evidence="11">
    <location>
        <begin position="271"/>
        <end position="291"/>
    </location>
</feature>
<evidence type="ECO:0000256" key="4">
    <source>
        <dbReference type="ARBA" id="ARBA00022475"/>
    </source>
</evidence>
<dbReference type="GO" id="GO:0016323">
    <property type="term" value="C:basolateral plasma membrane"/>
    <property type="evidence" value="ECO:0007669"/>
    <property type="project" value="UniProtKB-SubCell"/>
</dbReference>
<keyword evidence="14" id="KW-1185">Reference proteome</keyword>
<feature type="transmembrane region" description="Helical" evidence="11">
    <location>
        <begin position="359"/>
        <end position="381"/>
    </location>
</feature>
<keyword evidence="6" id="KW-0769">Symport</keyword>
<reference evidence="13" key="1">
    <citation type="submission" date="2025-08" db="UniProtKB">
        <authorList>
            <consortium name="Ensembl"/>
        </authorList>
    </citation>
    <scope>IDENTIFICATION</scope>
</reference>
<feature type="transmembrane region" description="Helical" evidence="11">
    <location>
        <begin position="94"/>
        <end position="127"/>
    </location>
</feature>
<dbReference type="InterPro" id="IPR050327">
    <property type="entry name" value="Proton-linked_MCT"/>
</dbReference>
<sequence length="467" mass="51064">SPPCFGGSIMSVEHPPPDGGWGWAVVFGAFISIGFSYAFPKALTIFFKEIQEYFSVSYSEIAWVSSLMLAAMYAGGPVSSILVNRYGSRPVVIAGGVMCGVAMVTASFATTITHLYVCVGVVGGFGLSFNLQPSLTIIGKYFQARRPVANGLAMAGSPVFLCTLAPLNQFLFDRFGWRNSFFILGAVLLNCCVAGSLMRPLRPDQPRVEGRQEKRTCMDNVGKLLDFSLFKHRGFVIYLVGNVLMFFGFFAPIVFLAPYAKHQGVDEYSSAFLLSILAMVDMFARPGTGLLANTKWMRPRVQYLFSFAISYSGICHLLCPLASGYGGLVVYAIFVGIAFGMVCALLFECLMDLVGPERFSSAVGLVTIIECCPVLLGPPIGGTLVDVFGEYRYMYFLCGAMMLAAGLFLFAMNGYNYRRRREGPEDVPAPILRHRHTHRKPVESATPALGALRRDPCTRSPAPRPLH</sequence>
<dbReference type="InterPro" id="IPR020846">
    <property type="entry name" value="MFS_dom"/>
</dbReference>
<evidence type="ECO:0000313" key="14">
    <source>
        <dbReference type="Proteomes" id="UP000694580"/>
    </source>
</evidence>
<feature type="transmembrane region" description="Helical" evidence="11">
    <location>
        <begin position="393"/>
        <end position="412"/>
    </location>
</feature>
<evidence type="ECO:0000259" key="12">
    <source>
        <dbReference type="PROSITE" id="PS50850"/>
    </source>
</evidence>
<accession>A0AAY4BXM4</accession>
<dbReference type="SUPFAM" id="SSF103473">
    <property type="entry name" value="MFS general substrate transporter"/>
    <property type="match status" value="1"/>
</dbReference>
<feature type="transmembrane region" description="Helical" evidence="11">
    <location>
        <begin position="148"/>
        <end position="167"/>
    </location>
</feature>
<organism evidence="13 14">
    <name type="scientific">Denticeps clupeoides</name>
    <name type="common">denticle herring</name>
    <dbReference type="NCBI Taxonomy" id="299321"/>
    <lineage>
        <taxon>Eukaryota</taxon>
        <taxon>Metazoa</taxon>
        <taxon>Chordata</taxon>
        <taxon>Craniata</taxon>
        <taxon>Vertebrata</taxon>
        <taxon>Euteleostomi</taxon>
        <taxon>Actinopterygii</taxon>
        <taxon>Neopterygii</taxon>
        <taxon>Teleostei</taxon>
        <taxon>Clupei</taxon>
        <taxon>Clupeiformes</taxon>
        <taxon>Denticipitoidei</taxon>
        <taxon>Denticipitidae</taxon>
        <taxon>Denticeps</taxon>
    </lineage>
</organism>
<dbReference type="Gene3D" id="1.20.1250.20">
    <property type="entry name" value="MFS general substrate transporter like domains"/>
    <property type="match status" value="1"/>
</dbReference>
<evidence type="ECO:0000256" key="1">
    <source>
        <dbReference type="ARBA" id="ARBA00004554"/>
    </source>
</evidence>
<keyword evidence="5 11" id="KW-0812">Transmembrane</keyword>
<evidence type="ECO:0000256" key="5">
    <source>
        <dbReference type="ARBA" id="ARBA00022692"/>
    </source>
</evidence>
<feature type="transmembrane region" description="Helical" evidence="11">
    <location>
        <begin position="20"/>
        <end position="40"/>
    </location>
</feature>
<gene>
    <name evidence="13" type="primary">LOC114801037</name>
</gene>
<evidence type="ECO:0000313" key="13">
    <source>
        <dbReference type="Ensembl" id="ENSDCDP00010024956.1"/>
    </source>
</evidence>
<feature type="transmembrane region" description="Helical" evidence="11">
    <location>
        <begin position="179"/>
        <end position="198"/>
    </location>
</feature>
<feature type="transmembrane region" description="Helical" evidence="11">
    <location>
        <begin position="303"/>
        <end position="323"/>
    </location>
</feature>
<protein>
    <recommendedName>
        <fullName evidence="12">Major facilitator superfamily (MFS) profile domain-containing protein</fullName>
    </recommendedName>
</protein>
<comment type="subcellular location">
    <subcellularLocation>
        <location evidence="1">Basolateral cell membrane</location>
        <topology evidence="1">Multi-pass membrane protein</topology>
    </subcellularLocation>
</comment>
<keyword evidence="4" id="KW-1003">Cell membrane</keyword>
<dbReference type="GO" id="GO:0015293">
    <property type="term" value="F:symporter activity"/>
    <property type="evidence" value="ECO:0007669"/>
    <property type="project" value="UniProtKB-KW"/>
</dbReference>
<dbReference type="Pfam" id="PF07690">
    <property type="entry name" value="MFS_1"/>
    <property type="match status" value="1"/>
</dbReference>
<evidence type="ECO:0000256" key="11">
    <source>
        <dbReference type="SAM" id="Phobius"/>
    </source>
</evidence>
<dbReference type="FunFam" id="1.20.1250.20:FF:000030">
    <property type="entry name" value="monocarboxylate transporter 1 isoform X1"/>
    <property type="match status" value="1"/>
</dbReference>
<dbReference type="InterPro" id="IPR004743">
    <property type="entry name" value="MCT"/>
</dbReference>
<dbReference type="NCBIfam" id="TIGR00892">
    <property type="entry name" value="2A0113"/>
    <property type="match status" value="1"/>
</dbReference>
<feature type="transmembrane region" description="Helical" evidence="11">
    <location>
        <begin position="235"/>
        <end position="259"/>
    </location>
</feature>
<evidence type="ECO:0000256" key="3">
    <source>
        <dbReference type="ARBA" id="ARBA00022448"/>
    </source>
</evidence>
<evidence type="ECO:0000256" key="9">
    <source>
        <dbReference type="ARBA" id="ARBA00034216"/>
    </source>
</evidence>
<dbReference type="Proteomes" id="UP000694580">
    <property type="component" value="Unplaced"/>
</dbReference>
<name>A0AAY4BXM4_9TELE</name>